<reference evidence="1 2" key="1">
    <citation type="submission" date="2018-10" db="EMBL/GenBank/DDBJ databases">
        <title>Genomic Encyclopedia of Type Strains, Phase IV (KMG-IV): sequencing the most valuable type-strain genomes for metagenomic binning, comparative biology and taxonomic classification.</title>
        <authorList>
            <person name="Goeker M."/>
        </authorList>
    </citation>
    <scope>NUCLEOTIDE SEQUENCE [LARGE SCALE GENOMIC DNA]</scope>
    <source>
        <strain evidence="1 2">DSM 25586</strain>
    </source>
</reference>
<accession>A0A495EV30</accession>
<dbReference type="RefSeq" id="WP_120953137.1">
    <property type="nucleotide sequence ID" value="NZ_RBIR01000003.1"/>
</dbReference>
<protein>
    <submittedName>
        <fullName evidence="1">Uncharacterized protein</fullName>
    </submittedName>
</protein>
<evidence type="ECO:0000313" key="1">
    <source>
        <dbReference type="EMBL" id="RKR20216.1"/>
    </source>
</evidence>
<sequence>MQSGAAGSVATRGVTAADALACASRSYEVQQLAARVARCADETDAVLAALARVELQNWQSPAGRAYRGTLSLQAAALRRSRDALLEAVTAVRRHAQTVTLSAGRAGP</sequence>
<dbReference type="InterPro" id="IPR036689">
    <property type="entry name" value="ESAT-6-like_sf"/>
</dbReference>
<dbReference type="Proteomes" id="UP000276055">
    <property type="component" value="Unassembled WGS sequence"/>
</dbReference>
<comment type="caution">
    <text evidence="1">The sequence shown here is derived from an EMBL/GenBank/DDBJ whole genome shotgun (WGS) entry which is preliminary data.</text>
</comment>
<dbReference type="SUPFAM" id="SSF140453">
    <property type="entry name" value="EsxAB dimer-like"/>
    <property type="match status" value="1"/>
</dbReference>
<proteinExistence type="predicted"/>
<dbReference type="OrthoDB" id="4955040at2"/>
<evidence type="ECO:0000313" key="2">
    <source>
        <dbReference type="Proteomes" id="UP000276055"/>
    </source>
</evidence>
<dbReference type="EMBL" id="RBIR01000003">
    <property type="protein sequence ID" value="RKR20216.1"/>
    <property type="molecule type" value="Genomic_DNA"/>
</dbReference>
<organism evidence="1 2">
    <name type="scientific">Arthrobacter oryzae</name>
    <dbReference type="NCBI Taxonomy" id="409290"/>
    <lineage>
        <taxon>Bacteria</taxon>
        <taxon>Bacillati</taxon>
        <taxon>Actinomycetota</taxon>
        <taxon>Actinomycetes</taxon>
        <taxon>Micrococcales</taxon>
        <taxon>Micrococcaceae</taxon>
        <taxon>Arthrobacter</taxon>
    </lineage>
</organism>
<name>A0A495EV30_9MICC</name>
<gene>
    <name evidence="1" type="ORF">C8D78_2031</name>
</gene>
<dbReference type="AlphaFoldDB" id="A0A495EV30"/>